<dbReference type="PANTHER" id="PTHR44196:SF1">
    <property type="entry name" value="DEHYDROGENASE_REDUCTASE SDR FAMILY MEMBER 7B"/>
    <property type="match status" value="1"/>
</dbReference>
<comment type="similarity">
    <text evidence="1 3">Belongs to the short-chain dehydrogenases/reductases (SDR) family.</text>
</comment>
<dbReference type="InterPro" id="IPR020904">
    <property type="entry name" value="Sc_DH/Rdtase_CS"/>
</dbReference>
<dbReference type="PANTHER" id="PTHR44196">
    <property type="entry name" value="DEHYDROGENASE/REDUCTASE SDR FAMILY MEMBER 7B"/>
    <property type="match status" value="1"/>
</dbReference>
<dbReference type="PRINTS" id="PR00080">
    <property type="entry name" value="SDRFAMILY"/>
</dbReference>
<comment type="caution">
    <text evidence="5">The sequence shown here is derived from an EMBL/GenBank/DDBJ whole genome shotgun (WGS) entry which is preliminary data.</text>
</comment>
<evidence type="ECO:0000259" key="4">
    <source>
        <dbReference type="SMART" id="SM00822"/>
    </source>
</evidence>
<dbReference type="SUPFAM" id="SSF51735">
    <property type="entry name" value="NAD(P)-binding Rossmann-fold domains"/>
    <property type="match status" value="1"/>
</dbReference>
<dbReference type="Gene3D" id="3.40.50.720">
    <property type="entry name" value="NAD(P)-binding Rossmann-like Domain"/>
    <property type="match status" value="1"/>
</dbReference>
<keyword evidence="6" id="KW-1185">Reference proteome</keyword>
<dbReference type="AlphaFoldDB" id="A0A2C6XYQ3"/>
<proteinExistence type="inferred from homology"/>
<dbReference type="OrthoDB" id="9781689at2"/>
<keyword evidence="2" id="KW-0560">Oxidoreductase</keyword>
<feature type="domain" description="Ketoreductase" evidence="4">
    <location>
        <begin position="2"/>
        <end position="180"/>
    </location>
</feature>
<dbReference type="InterPro" id="IPR057326">
    <property type="entry name" value="KR_dom"/>
</dbReference>
<evidence type="ECO:0000256" key="1">
    <source>
        <dbReference type="ARBA" id="ARBA00006484"/>
    </source>
</evidence>
<gene>
    <name evidence="5" type="ORF">CR162_17485</name>
</gene>
<dbReference type="EMBL" id="PDNU01000038">
    <property type="protein sequence ID" value="PHK93672.1"/>
    <property type="molecule type" value="Genomic_DNA"/>
</dbReference>
<dbReference type="PRINTS" id="PR00081">
    <property type="entry name" value="GDHRDH"/>
</dbReference>
<dbReference type="Proteomes" id="UP000223527">
    <property type="component" value="Unassembled WGS sequence"/>
</dbReference>
<dbReference type="SMART" id="SM00822">
    <property type="entry name" value="PKS_KR"/>
    <property type="match status" value="1"/>
</dbReference>
<dbReference type="Pfam" id="PF00106">
    <property type="entry name" value="adh_short"/>
    <property type="match status" value="1"/>
</dbReference>
<dbReference type="InterPro" id="IPR036291">
    <property type="entry name" value="NAD(P)-bd_dom_sf"/>
</dbReference>
<sequence length="327" mass="34395">MVITGGSSGIGRCTAALFARRGWDVGLIARGRNGLESAQEEVRQGGARTAIAEADVSDSAALEQAATAIEAELGPIDAWVNCAGVSSYGRFMDVPEEDYERVTRVTYLGVVNGTRVALKRMLPRNRGNIVNVGSAVALRAVPMQSAYSAAKHAVAGFTEALRAELVEARSAVQLGIVHPPSTNTPFFSHAASHLPEGGVPRPPPPIYAPEITADAIHLAVTQNRRSVQVGGQTAMFGVANTVMPGALDWLLGHLGTTATQVTNSERIAAQRDETLHRPSLRASPVHGPFGGETLGHSVQMALSRNPTLCVGLGVAALAFLTSRLTRR</sequence>
<dbReference type="GO" id="GO:0016020">
    <property type="term" value="C:membrane"/>
    <property type="evidence" value="ECO:0007669"/>
    <property type="project" value="TreeGrafter"/>
</dbReference>
<evidence type="ECO:0000256" key="3">
    <source>
        <dbReference type="RuleBase" id="RU000363"/>
    </source>
</evidence>
<dbReference type="InterPro" id="IPR002347">
    <property type="entry name" value="SDR_fam"/>
</dbReference>
<dbReference type="PROSITE" id="PS00061">
    <property type="entry name" value="ADH_SHORT"/>
    <property type="match status" value="1"/>
</dbReference>
<dbReference type="NCBIfam" id="NF005495">
    <property type="entry name" value="PRK07109.1"/>
    <property type="match status" value="1"/>
</dbReference>
<reference evidence="5 6" key="1">
    <citation type="submission" date="2017-10" db="EMBL/GenBank/DDBJ databases">
        <authorList>
            <person name="Banno H."/>
            <person name="Chua N.-H."/>
        </authorList>
    </citation>
    <scope>NUCLEOTIDE SEQUENCE [LARGE SCALE GENOMIC DNA]</scope>
    <source>
        <strain evidence="5 6">YW11</strain>
    </source>
</reference>
<evidence type="ECO:0000313" key="5">
    <source>
        <dbReference type="EMBL" id="PHK93672.1"/>
    </source>
</evidence>
<dbReference type="GO" id="GO:0016491">
    <property type="term" value="F:oxidoreductase activity"/>
    <property type="evidence" value="ECO:0007669"/>
    <property type="project" value="UniProtKB-KW"/>
</dbReference>
<name>A0A2C6XYQ3_9PROT</name>
<evidence type="ECO:0000256" key="2">
    <source>
        <dbReference type="ARBA" id="ARBA00023002"/>
    </source>
</evidence>
<accession>A0A2C6XYQ3</accession>
<protein>
    <submittedName>
        <fullName evidence="5">Short-chain dehydrogenase</fullName>
    </submittedName>
</protein>
<evidence type="ECO:0000313" key="6">
    <source>
        <dbReference type="Proteomes" id="UP000223527"/>
    </source>
</evidence>
<organism evidence="5 6">
    <name type="scientific">Teichococcus rhizosphaerae</name>
    <dbReference type="NCBI Taxonomy" id="1335062"/>
    <lineage>
        <taxon>Bacteria</taxon>
        <taxon>Pseudomonadati</taxon>
        <taxon>Pseudomonadota</taxon>
        <taxon>Alphaproteobacteria</taxon>
        <taxon>Acetobacterales</taxon>
        <taxon>Roseomonadaceae</taxon>
        <taxon>Roseomonas</taxon>
    </lineage>
</organism>